<dbReference type="STRING" id="1925591.BI308_25145"/>
<evidence type="ECO:0000313" key="3">
    <source>
        <dbReference type="Proteomes" id="UP000183940"/>
    </source>
</evidence>
<organism evidence="2 3">
    <name type="scientific">Roseofilum reptotaenium AO1-A</name>
    <dbReference type="NCBI Taxonomy" id="1925591"/>
    <lineage>
        <taxon>Bacteria</taxon>
        <taxon>Bacillati</taxon>
        <taxon>Cyanobacteriota</taxon>
        <taxon>Cyanophyceae</taxon>
        <taxon>Desertifilales</taxon>
        <taxon>Desertifilaceae</taxon>
        <taxon>Roseofilum</taxon>
    </lineage>
</organism>
<dbReference type="InterPro" id="IPR041049">
    <property type="entry name" value="DUF5615"/>
</dbReference>
<feature type="domain" description="DUF5615" evidence="1">
    <location>
        <begin position="1"/>
        <end position="107"/>
    </location>
</feature>
<protein>
    <recommendedName>
        <fullName evidence="1">DUF5615 domain-containing protein</fullName>
    </recommendedName>
</protein>
<dbReference type="AlphaFoldDB" id="A0A1L9QJH7"/>
<dbReference type="Proteomes" id="UP000183940">
    <property type="component" value="Unassembled WGS sequence"/>
</dbReference>
<proteinExistence type="predicted"/>
<comment type="caution">
    <text evidence="2">The sequence shown here is derived from an EMBL/GenBank/DDBJ whole genome shotgun (WGS) entry which is preliminary data.</text>
</comment>
<reference evidence="2" key="1">
    <citation type="submission" date="2016-10" db="EMBL/GenBank/DDBJ databases">
        <title>CRISPR-Cas defence system in Roseofilum reptotaenium: evidence of a bacteriophage-cyanobacterium arms race in the coral black band disease.</title>
        <authorList>
            <person name="Buerger P."/>
            <person name="Wood-Charlson E.M."/>
            <person name="Weynberg K.D."/>
            <person name="Willis B."/>
            <person name="Van Oppen M.J."/>
        </authorList>
    </citation>
    <scope>NUCLEOTIDE SEQUENCE [LARGE SCALE GENOMIC DNA]</scope>
    <source>
        <strain evidence="2">AO1-A</strain>
    </source>
</reference>
<evidence type="ECO:0000259" key="1">
    <source>
        <dbReference type="Pfam" id="PF18480"/>
    </source>
</evidence>
<dbReference type="EMBL" id="MLAW01000083">
    <property type="protein sequence ID" value="OJJ14161.1"/>
    <property type="molecule type" value="Genomic_DNA"/>
</dbReference>
<keyword evidence="3" id="KW-1185">Reference proteome</keyword>
<sequence length="118" mass="13234">MNLLADENINELIVERLRKEGHRVWYVVEMEPGISDDEVLDLANQENALLLTGDKDFGELVFRLGRVTSGVLLIRLLGLSNESKVTIITNAIAQYADRLPGAFTVIAPTTIRIRKMEI</sequence>
<dbReference type="Pfam" id="PF18480">
    <property type="entry name" value="DUF5615"/>
    <property type="match status" value="1"/>
</dbReference>
<accession>A0A1L9QJH7</accession>
<evidence type="ECO:0000313" key="2">
    <source>
        <dbReference type="EMBL" id="OJJ14161.1"/>
    </source>
</evidence>
<name>A0A1L9QJH7_9CYAN</name>
<gene>
    <name evidence="2" type="ORF">BI308_25145</name>
</gene>